<dbReference type="Proteomes" id="UP000070529">
    <property type="component" value="Unassembled WGS sequence"/>
</dbReference>
<evidence type="ECO:0000313" key="4">
    <source>
        <dbReference type="Proteomes" id="UP000070529"/>
    </source>
</evidence>
<dbReference type="InterPro" id="IPR029068">
    <property type="entry name" value="Glyas_Bleomycin-R_OHBP_Dase"/>
</dbReference>
<keyword evidence="1" id="KW-0479">Metal-binding</keyword>
<dbReference type="OrthoDB" id="2613830at2"/>
<keyword evidence="4" id="KW-1185">Reference proteome</keyword>
<dbReference type="PANTHER" id="PTHR36113:SF6">
    <property type="entry name" value="FOSFOMYCIN RESISTANCE PROTEIN FOSX"/>
    <property type="match status" value="1"/>
</dbReference>
<comment type="caution">
    <text evidence="3">The sequence shown here is derived from an EMBL/GenBank/DDBJ whole genome shotgun (WGS) entry which is preliminary data.</text>
</comment>
<dbReference type="AlphaFoldDB" id="A0A135I8Z6"/>
<name>A0A135I8Z6_9GAMM</name>
<dbReference type="InterPro" id="IPR004360">
    <property type="entry name" value="Glyas_Fos-R_dOase_dom"/>
</dbReference>
<reference evidence="3 4" key="1">
    <citation type="submission" date="2015-11" db="EMBL/GenBank/DDBJ databases">
        <title>Genomic Taxonomy of the Vibrionaceae.</title>
        <authorList>
            <person name="Gomez-Gil B."/>
            <person name="Enciso-Ibarra J."/>
        </authorList>
    </citation>
    <scope>NUCLEOTIDE SEQUENCE [LARGE SCALE GENOMIC DNA]</scope>
    <source>
        <strain evidence="3 4">CAIM 912</strain>
    </source>
</reference>
<gene>
    <name evidence="3" type="ORF">ATN88_18335</name>
</gene>
<dbReference type="PANTHER" id="PTHR36113">
    <property type="entry name" value="LYASE, PUTATIVE-RELATED-RELATED"/>
    <property type="match status" value="1"/>
</dbReference>
<dbReference type="InterPro" id="IPR037523">
    <property type="entry name" value="VOC_core"/>
</dbReference>
<dbReference type="RefSeq" id="WP_067414996.1">
    <property type="nucleotide sequence ID" value="NZ_LNTY01000032.1"/>
</dbReference>
<feature type="domain" description="VOC" evidence="2">
    <location>
        <begin position="6"/>
        <end position="131"/>
    </location>
</feature>
<dbReference type="InterPro" id="IPR051332">
    <property type="entry name" value="Fosfomycin_Res_Enzymes"/>
</dbReference>
<organism evidence="3 4">
    <name type="scientific">Enterovibrio coralii</name>
    <dbReference type="NCBI Taxonomy" id="294935"/>
    <lineage>
        <taxon>Bacteria</taxon>
        <taxon>Pseudomonadati</taxon>
        <taxon>Pseudomonadota</taxon>
        <taxon>Gammaproteobacteria</taxon>
        <taxon>Vibrionales</taxon>
        <taxon>Vibrionaceae</taxon>
        <taxon>Enterovibrio</taxon>
    </lineage>
</organism>
<dbReference type="EMBL" id="LNTY01000032">
    <property type="protein sequence ID" value="KXF81926.1"/>
    <property type="molecule type" value="Genomic_DNA"/>
</dbReference>
<dbReference type="SUPFAM" id="SSF54593">
    <property type="entry name" value="Glyoxalase/Bleomycin resistance protein/Dihydroxybiphenyl dioxygenase"/>
    <property type="match status" value="1"/>
</dbReference>
<protein>
    <submittedName>
        <fullName evidence="3">Glyoxalase</fullName>
    </submittedName>
</protein>
<dbReference type="Gene3D" id="3.10.180.10">
    <property type="entry name" value="2,3-Dihydroxybiphenyl 1,2-Dioxygenase, domain 1"/>
    <property type="match status" value="1"/>
</dbReference>
<dbReference type="GO" id="GO:0046872">
    <property type="term" value="F:metal ion binding"/>
    <property type="evidence" value="ECO:0007669"/>
    <property type="project" value="UniProtKB-KW"/>
</dbReference>
<evidence type="ECO:0000256" key="1">
    <source>
        <dbReference type="ARBA" id="ARBA00022723"/>
    </source>
</evidence>
<proteinExistence type="predicted"/>
<sequence>MSETIGLNHLGLSVDDLEASKSFFVDVLGWQESGYDASYPRTAVSDGKLRLTLWQVDKSLNGAAFDRKKNVGLHHLAIQVESESKLDALYRKIADHPKCSIEFAPELLSGGPRKHMMFNEPSGLRLELIWQGN</sequence>
<evidence type="ECO:0000259" key="2">
    <source>
        <dbReference type="PROSITE" id="PS51819"/>
    </source>
</evidence>
<dbReference type="Pfam" id="PF00903">
    <property type="entry name" value="Glyoxalase"/>
    <property type="match status" value="1"/>
</dbReference>
<dbReference type="PROSITE" id="PS51819">
    <property type="entry name" value="VOC"/>
    <property type="match status" value="1"/>
</dbReference>
<dbReference type="STRING" id="294935.ATN88_18335"/>
<evidence type="ECO:0000313" key="3">
    <source>
        <dbReference type="EMBL" id="KXF81926.1"/>
    </source>
</evidence>
<accession>A0A135I8Z6</accession>